<keyword evidence="6" id="KW-1185">Reference proteome</keyword>
<evidence type="ECO:0000313" key="6">
    <source>
        <dbReference type="Proteomes" id="UP001056035"/>
    </source>
</evidence>
<reference evidence="5 6" key="1">
    <citation type="submission" date="2022-06" db="EMBL/GenBank/DDBJ databases">
        <title>Paraconexibacter antarcticus.</title>
        <authorList>
            <person name="Kim C.S."/>
        </authorList>
    </citation>
    <scope>NUCLEOTIDE SEQUENCE [LARGE SCALE GENOMIC DNA]</scope>
    <source>
        <strain evidence="5 6">02-257</strain>
    </source>
</reference>
<dbReference type="PROSITE" id="PS51257">
    <property type="entry name" value="PROKAR_LIPOPROTEIN"/>
    <property type="match status" value="1"/>
</dbReference>
<evidence type="ECO:0000259" key="4">
    <source>
        <dbReference type="PROSITE" id="PS50198"/>
    </source>
</evidence>
<keyword evidence="1 5" id="KW-0413">Isomerase</keyword>
<gene>
    <name evidence="5" type="ORF">NBH00_18970</name>
</gene>
<evidence type="ECO:0000256" key="3">
    <source>
        <dbReference type="SAM" id="SignalP"/>
    </source>
</evidence>
<dbReference type="PANTHER" id="PTHR47245">
    <property type="entry name" value="PEPTIDYLPROLYL ISOMERASE"/>
    <property type="match status" value="1"/>
</dbReference>
<accession>A0ABY5DR78</accession>
<protein>
    <submittedName>
        <fullName evidence="5">Peptidyl-prolyl cis-trans isomerase</fullName>
    </submittedName>
</protein>
<dbReference type="PROSITE" id="PS50198">
    <property type="entry name" value="PPIC_PPIASE_2"/>
    <property type="match status" value="1"/>
</dbReference>
<dbReference type="Proteomes" id="UP001056035">
    <property type="component" value="Chromosome"/>
</dbReference>
<proteinExistence type="predicted"/>
<dbReference type="SUPFAM" id="SSF109998">
    <property type="entry name" value="Triger factor/SurA peptide-binding domain-like"/>
    <property type="match status" value="1"/>
</dbReference>
<dbReference type="InterPro" id="IPR000297">
    <property type="entry name" value="PPIase_PpiC"/>
</dbReference>
<evidence type="ECO:0000313" key="5">
    <source>
        <dbReference type="EMBL" id="UTI63419.1"/>
    </source>
</evidence>
<sequence>MSKTRSFSALCAFFVVTLTLAACGGGGIPGDAVVKVGDSTIKKTTFAHWLQIAAISSQGASDPTAAAQGRKPKVTIPDPPKFTACIANKKKTAPKPAKGQPEQTVTQFKTQCKTEYEQLRDQVLQFLISSEWISGEAADQGVKVTDKEVQKQFQTTKKQSFPKETDFQKFLASSGMTLNDLLFRVKLDTLSNKLRTKITKGKDTVTPAQIAAYYNKNKARFAQPERRDLRIILTKTAADAQKALARVKSGESFGKVAKALSVDQASKSQGGVLLAVAKGQQEKALDDAVFAAPKGKLVGPIKTNFGYYIFKVQKITPKTQQSLKDATPTIKQLLASQNQQTALDTFVKNFRKKWKGKTECRDGYVTQDCKNAPKTKTTSTAATTATPQTTTPPVQTAPPTTTTTP</sequence>
<dbReference type="SUPFAM" id="SSF54534">
    <property type="entry name" value="FKBP-like"/>
    <property type="match status" value="1"/>
</dbReference>
<dbReference type="Gene3D" id="3.10.50.40">
    <property type="match status" value="1"/>
</dbReference>
<dbReference type="Pfam" id="PF13624">
    <property type="entry name" value="SurA_N_3"/>
    <property type="match status" value="1"/>
</dbReference>
<dbReference type="InterPro" id="IPR027304">
    <property type="entry name" value="Trigger_fact/SurA_dom_sf"/>
</dbReference>
<feature type="region of interest" description="Disordered" evidence="2">
    <location>
        <begin position="367"/>
        <end position="405"/>
    </location>
</feature>
<keyword evidence="1" id="KW-0697">Rotamase</keyword>
<dbReference type="InterPro" id="IPR046357">
    <property type="entry name" value="PPIase_dom_sf"/>
</dbReference>
<dbReference type="Pfam" id="PF13145">
    <property type="entry name" value="Rotamase_2"/>
    <property type="match status" value="1"/>
</dbReference>
<feature type="domain" description="PpiC" evidence="4">
    <location>
        <begin position="224"/>
        <end position="314"/>
    </location>
</feature>
<dbReference type="EMBL" id="CP098502">
    <property type="protein sequence ID" value="UTI63419.1"/>
    <property type="molecule type" value="Genomic_DNA"/>
</dbReference>
<evidence type="ECO:0000256" key="2">
    <source>
        <dbReference type="SAM" id="MobiDB-lite"/>
    </source>
</evidence>
<dbReference type="GO" id="GO:0016853">
    <property type="term" value="F:isomerase activity"/>
    <property type="evidence" value="ECO:0007669"/>
    <property type="project" value="UniProtKB-KW"/>
</dbReference>
<evidence type="ECO:0000256" key="1">
    <source>
        <dbReference type="PROSITE-ProRule" id="PRU00278"/>
    </source>
</evidence>
<dbReference type="InterPro" id="IPR050245">
    <property type="entry name" value="PrsA_foldase"/>
</dbReference>
<organism evidence="5 6">
    <name type="scientific">Paraconexibacter antarcticus</name>
    <dbReference type="NCBI Taxonomy" id="2949664"/>
    <lineage>
        <taxon>Bacteria</taxon>
        <taxon>Bacillati</taxon>
        <taxon>Actinomycetota</taxon>
        <taxon>Thermoleophilia</taxon>
        <taxon>Solirubrobacterales</taxon>
        <taxon>Paraconexibacteraceae</taxon>
        <taxon>Paraconexibacter</taxon>
    </lineage>
</organism>
<feature type="signal peptide" evidence="3">
    <location>
        <begin position="1"/>
        <end position="21"/>
    </location>
</feature>
<dbReference type="PANTHER" id="PTHR47245:SF2">
    <property type="entry name" value="PEPTIDYL-PROLYL CIS-TRANS ISOMERASE HP_0175-RELATED"/>
    <property type="match status" value="1"/>
</dbReference>
<dbReference type="Gene3D" id="1.10.4030.10">
    <property type="entry name" value="Porin chaperone SurA, peptide-binding domain"/>
    <property type="match status" value="1"/>
</dbReference>
<feature type="compositionally biased region" description="Low complexity" evidence="2">
    <location>
        <begin position="372"/>
        <end position="405"/>
    </location>
</feature>
<dbReference type="RefSeq" id="WP_254570144.1">
    <property type="nucleotide sequence ID" value="NZ_CP098502.1"/>
</dbReference>
<feature type="chain" id="PRO_5046368379" evidence="3">
    <location>
        <begin position="22"/>
        <end position="405"/>
    </location>
</feature>
<name>A0ABY5DR78_9ACTN</name>
<keyword evidence="3" id="KW-0732">Signal</keyword>